<keyword evidence="4" id="KW-0808">Transferase</keyword>
<dbReference type="AlphaFoldDB" id="A0A9Q1J3Q9"/>
<dbReference type="Pfam" id="PF23222">
    <property type="entry name" value="RRM_PARP14_1"/>
    <property type="match status" value="1"/>
</dbReference>
<keyword evidence="10" id="KW-1185">Reference proteome</keyword>
<evidence type="ECO:0000256" key="7">
    <source>
        <dbReference type="SAM" id="MobiDB-lite"/>
    </source>
</evidence>
<evidence type="ECO:0000256" key="2">
    <source>
        <dbReference type="ARBA" id="ARBA00004906"/>
    </source>
</evidence>
<sequence length="1193" mass="131310">MEREGRTVIVCGVPKDIEEKRLTDKLCIHFLRKRHGGGEISSITLPKSTPGCAHITFEDSEVARRVIQYEKHVLSVDDKKFELTVSLFCKEVDPDEVFLRIAVTVDYSRLPLGKVAVSSLRQSFPDVHFSFMSQEDLCNIKGRYSEVQTLITHLLSLIDPQASAATQQPEGTADRVDALSASGPVDISASGPAYHSKSSERQMDTGYAGQAFTQDLKSLTKSHHYDQALDDNKEGEDVAGSLSQGAPLEEYFLVMDSDIYRYLREHCGEQYQHILSQHRVEVVDLCGPDITTVYLQVEAGYPGQEVKRLQRVHEELGKLYQQNEAQLRKEQLSKEGISTEGLQQAFKALRQRLPKILLSNDEMNIYIVGSGSDVSEAKQFLLDMQGTEGGSMLGRTDYTSPLVDNESDSLFLPSTSASTAATLSSIIDVRETDTVHKPIRKHKWEAGKEYKIAAKFMEAGSKATGNNEMGFVTGDTTAPGDKLKDLLFATSKKTSDSGCRLGSGPVLGSGSLGVDLREYSLRDNQGLNQTENDLLFGRSSPHYTTSKEGKHISNVVPTSAVLPNKPMQLSNMQNAVYKMDLFGNRVAQTSEIPPSGLTTESKLKRVNSFSGQVRPTQDLKDSTTPGASQGKTNRARTSSFSNSIADTPEVYSVEVVVRPTVWYYMMDCYSTEIENLTTGLNLKECKSGGTITLIGADSPTVGLCQRELRNLIAKVTTDFCTQQLSLSTLGVTNPNDETIKLSCIELQNKFEKIKILPMITSVKSIIIMGPNQLCGQVVSKLMEVFHNGTQREKEMEENLDGSSPTSLLLENISQMPTDNMKGLETASGAHNLLKEDIIQTTGLISVDSPQYSRDTQMDRELESSSRGRDNHQEKDSSQREKKHDFGMMKEGWSQSAEHKDPVFKNKLGLECRENLESDTSLTQPTVEGRRVNVPKDSGSASLPNLAYTNENAVVPNRERIQRPPNFTTHERHIPPGLDGLESPERKDPKDQHAAVSGKIPGKKKTQEDSQSCLCGASRGSISRMACGNAYCPQCLCDHASCKVCPKAKDVKGIKGTMNFTELSMGLAGHIRDTTVKLTYNIPDGIQGEGHPNPGAPFQGGVFEAFLPLNKQTHKLVPLLKRAFNEGLTFTVIEGDMGGRVTWGSIPHKTRMNGGKPANGYPDSTFINHLTGALKLLDIEEDRDTAKVQDKIKS</sequence>
<feature type="compositionally biased region" description="Polar residues" evidence="7">
    <location>
        <begin position="622"/>
        <end position="640"/>
    </location>
</feature>
<dbReference type="GO" id="GO:0046872">
    <property type="term" value="F:metal ion binding"/>
    <property type="evidence" value="ECO:0007669"/>
    <property type="project" value="UniProtKB-KW"/>
</dbReference>
<reference evidence="9" key="1">
    <citation type="journal article" date="2023" name="Science">
        <title>Genome structures resolve the early diversification of teleost fishes.</title>
        <authorList>
            <person name="Parey E."/>
            <person name="Louis A."/>
            <person name="Montfort J."/>
            <person name="Bouchez O."/>
            <person name="Roques C."/>
            <person name="Iampietro C."/>
            <person name="Lluch J."/>
            <person name="Castinel A."/>
            <person name="Donnadieu C."/>
            <person name="Desvignes T."/>
            <person name="Floi Bucao C."/>
            <person name="Jouanno E."/>
            <person name="Wen M."/>
            <person name="Mejri S."/>
            <person name="Dirks R."/>
            <person name="Jansen H."/>
            <person name="Henkel C."/>
            <person name="Chen W.J."/>
            <person name="Zahm M."/>
            <person name="Cabau C."/>
            <person name="Klopp C."/>
            <person name="Thompson A.W."/>
            <person name="Robinson-Rechavi M."/>
            <person name="Braasch I."/>
            <person name="Lecointre G."/>
            <person name="Bobe J."/>
            <person name="Postlethwait J.H."/>
            <person name="Berthelot C."/>
            <person name="Roest Crollius H."/>
            <person name="Guiguen Y."/>
        </authorList>
    </citation>
    <scope>NUCLEOTIDE SEQUENCE</scope>
    <source>
        <strain evidence="9">WJC10195</strain>
    </source>
</reference>
<dbReference type="EC" id="2.3.2.27" evidence="3"/>
<feature type="compositionally biased region" description="Basic and acidic residues" evidence="7">
    <location>
        <begin position="982"/>
        <end position="992"/>
    </location>
</feature>
<dbReference type="GO" id="GO:0061630">
    <property type="term" value="F:ubiquitin protein ligase activity"/>
    <property type="evidence" value="ECO:0007669"/>
    <property type="project" value="UniProtKB-EC"/>
</dbReference>
<keyword evidence="6" id="KW-0694">RNA-binding</keyword>
<feature type="domain" description="RRM" evidence="8">
    <location>
        <begin position="6"/>
        <end position="90"/>
    </location>
</feature>
<evidence type="ECO:0000259" key="8">
    <source>
        <dbReference type="PROSITE" id="PS50102"/>
    </source>
</evidence>
<evidence type="ECO:0000313" key="9">
    <source>
        <dbReference type="EMBL" id="KAJ8364535.1"/>
    </source>
</evidence>
<feature type="region of interest" description="Disordered" evidence="7">
    <location>
        <begin position="609"/>
        <end position="640"/>
    </location>
</feature>
<evidence type="ECO:0000256" key="5">
    <source>
        <dbReference type="ARBA" id="ARBA00022723"/>
    </source>
</evidence>
<protein>
    <recommendedName>
        <fullName evidence="3">RING-type E3 ubiquitin transferase</fullName>
        <ecNumber evidence="3">2.3.2.27</ecNumber>
    </recommendedName>
</protein>
<feature type="region of interest" description="Disordered" evidence="7">
    <location>
        <begin position="960"/>
        <end position="1009"/>
    </location>
</feature>
<feature type="region of interest" description="Disordered" evidence="7">
    <location>
        <begin position="915"/>
        <end position="943"/>
    </location>
</feature>
<dbReference type="InterPro" id="IPR012677">
    <property type="entry name" value="Nucleotide-bd_a/b_plait_sf"/>
</dbReference>
<evidence type="ECO:0000256" key="1">
    <source>
        <dbReference type="ARBA" id="ARBA00000900"/>
    </source>
</evidence>
<dbReference type="Gene3D" id="3.30.390.130">
    <property type="match status" value="1"/>
</dbReference>
<dbReference type="PANTHER" id="PTHR12622">
    <property type="entry name" value="DELTEX-RELATED"/>
    <property type="match status" value="1"/>
</dbReference>
<dbReference type="InterPro" id="IPR035979">
    <property type="entry name" value="RBD_domain_sf"/>
</dbReference>
<evidence type="ECO:0000256" key="4">
    <source>
        <dbReference type="ARBA" id="ARBA00022679"/>
    </source>
</evidence>
<gene>
    <name evidence="9" type="ORF">SKAU_G00133660</name>
</gene>
<dbReference type="Proteomes" id="UP001152622">
    <property type="component" value="Chromosome 4"/>
</dbReference>
<comment type="catalytic activity">
    <reaction evidence="1">
        <text>S-ubiquitinyl-[E2 ubiquitin-conjugating enzyme]-L-cysteine + [acceptor protein]-L-lysine = [E2 ubiquitin-conjugating enzyme]-L-cysteine + N(6)-ubiquitinyl-[acceptor protein]-L-lysine.</text>
        <dbReference type="EC" id="2.3.2.27"/>
    </reaction>
</comment>
<dbReference type="GO" id="GO:0016567">
    <property type="term" value="P:protein ubiquitination"/>
    <property type="evidence" value="ECO:0007669"/>
    <property type="project" value="InterPro"/>
</dbReference>
<feature type="region of interest" description="Disordered" evidence="7">
    <location>
        <begin position="845"/>
        <end position="884"/>
    </location>
</feature>
<dbReference type="SUPFAM" id="SSF54928">
    <property type="entry name" value="RNA-binding domain, RBD"/>
    <property type="match status" value="1"/>
</dbReference>
<evidence type="ECO:0000256" key="3">
    <source>
        <dbReference type="ARBA" id="ARBA00012483"/>
    </source>
</evidence>
<comment type="pathway">
    <text evidence="2">Protein modification; protein ubiquitination.</text>
</comment>
<dbReference type="InterPro" id="IPR057051">
    <property type="entry name" value="PARP14_RPM_1"/>
</dbReference>
<dbReference type="PROSITE" id="PS50102">
    <property type="entry name" value="RRM"/>
    <property type="match status" value="1"/>
</dbReference>
<evidence type="ECO:0000256" key="6">
    <source>
        <dbReference type="PROSITE-ProRule" id="PRU00176"/>
    </source>
</evidence>
<comment type="caution">
    <text evidence="9">The sequence shown here is derived from an EMBL/GenBank/DDBJ whole genome shotgun (WGS) entry which is preliminary data.</text>
</comment>
<evidence type="ECO:0000313" key="10">
    <source>
        <dbReference type="Proteomes" id="UP001152622"/>
    </source>
</evidence>
<dbReference type="InterPro" id="IPR039399">
    <property type="entry name" value="Deltex_C_sf"/>
</dbReference>
<feature type="compositionally biased region" description="Polar residues" evidence="7">
    <location>
        <begin position="845"/>
        <end position="854"/>
    </location>
</feature>
<dbReference type="InterPro" id="IPR039396">
    <property type="entry name" value="Deltex_C"/>
</dbReference>
<feature type="compositionally biased region" description="Basic and acidic residues" evidence="7">
    <location>
        <begin position="855"/>
        <end position="884"/>
    </location>
</feature>
<accession>A0A9Q1J3Q9</accession>
<keyword evidence="5" id="KW-0479">Metal-binding</keyword>
<proteinExistence type="predicted"/>
<dbReference type="OrthoDB" id="527344at2759"/>
<organism evidence="9 10">
    <name type="scientific">Synaphobranchus kaupii</name>
    <name type="common">Kaup's arrowtooth eel</name>
    <dbReference type="NCBI Taxonomy" id="118154"/>
    <lineage>
        <taxon>Eukaryota</taxon>
        <taxon>Metazoa</taxon>
        <taxon>Chordata</taxon>
        <taxon>Craniata</taxon>
        <taxon>Vertebrata</taxon>
        <taxon>Euteleostomi</taxon>
        <taxon>Actinopterygii</taxon>
        <taxon>Neopterygii</taxon>
        <taxon>Teleostei</taxon>
        <taxon>Anguilliformes</taxon>
        <taxon>Synaphobranchidae</taxon>
        <taxon>Synaphobranchus</taxon>
    </lineage>
</organism>
<dbReference type="GO" id="GO:0003723">
    <property type="term" value="F:RNA binding"/>
    <property type="evidence" value="ECO:0007669"/>
    <property type="project" value="UniProtKB-UniRule"/>
</dbReference>
<dbReference type="GO" id="GO:0007219">
    <property type="term" value="P:Notch signaling pathway"/>
    <property type="evidence" value="ECO:0007669"/>
    <property type="project" value="InterPro"/>
</dbReference>
<dbReference type="InterPro" id="IPR039398">
    <property type="entry name" value="Deltex_fam"/>
</dbReference>
<dbReference type="InterPro" id="IPR000504">
    <property type="entry name" value="RRM_dom"/>
</dbReference>
<dbReference type="Pfam" id="PF18102">
    <property type="entry name" value="DTC"/>
    <property type="match status" value="1"/>
</dbReference>
<dbReference type="EMBL" id="JAINUF010000004">
    <property type="protein sequence ID" value="KAJ8364535.1"/>
    <property type="molecule type" value="Genomic_DNA"/>
</dbReference>
<dbReference type="Gene3D" id="3.30.70.330">
    <property type="match status" value="1"/>
</dbReference>
<name>A0A9Q1J3Q9_SYNKA</name>